<comment type="subcellular location">
    <subcellularLocation>
        <location evidence="1">Membrane</location>
        <topology evidence="1">Multi-pass membrane protein</topology>
    </subcellularLocation>
</comment>
<keyword evidence="3 7" id="KW-1133">Transmembrane helix</keyword>
<feature type="transmembrane region" description="Helical" evidence="7">
    <location>
        <begin position="165"/>
        <end position="184"/>
    </location>
</feature>
<gene>
    <name evidence="9" type="ORF">D9757_001008</name>
</gene>
<feature type="domain" description="Rhodopsin" evidence="8">
    <location>
        <begin position="29"/>
        <end position="248"/>
    </location>
</feature>
<accession>A0A8H5I012</accession>
<dbReference type="Proteomes" id="UP000518752">
    <property type="component" value="Unassembled WGS sequence"/>
</dbReference>
<evidence type="ECO:0000256" key="1">
    <source>
        <dbReference type="ARBA" id="ARBA00004141"/>
    </source>
</evidence>
<dbReference type="InterPro" id="IPR052337">
    <property type="entry name" value="SAT4-like"/>
</dbReference>
<dbReference type="GO" id="GO:0016020">
    <property type="term" value="C:membrane"/>
    <property type="evidence" value="ECO:0007669"/>
    <property type="project" value="UniProtKB-SubCell"/>
</dbReference>
<feature type="transmembrane region" description="Helical" evidence="7">
    <location>
        <begin position="14"/>
        <end position="33"/>
    </location>
</feature>
<evidence type="ECO:0000256" key="2">
    <source>
        <dbReference type="ARBA" id="ARBA00022692"/>
    </source>
</evidence>
<evidence type="ECO:0000256" key="4">
    <source>
        <dbReference type="ARBA" id="ARBA00023136"/>
    </source>
</evidence>
<evidence type="ECO:0000256" key="7">
    <source>
        <dbReference type="SAM" id="Phobius"/>
    </source>
</evidence>
<feature type="transmembrane region" description="Helical" evidence="7">
    <location>
        <begin position="224"/>
        <end position="245"/>
    </location>
</feature>
<evidence type="ECO:0000256" key="3">
    <source>
        <dbReference type="ARBA" id="ARBA00022989"/>
    </source>
</evidence>
<dbReference type="PANTHER" id="PTHR33048:SF19">
    <property type="entry name" value="MEMBRANE PROTEIN PTH11-LIKE, PUTATIVE (AFU_ORTHOLOGUE AFUA_1G14080)-RELATED"/>
    <property type="match status" value="1"/>
</dbReference>
<dbReference type="OrthoDB" id="444631at2759"/>
<keyword evidence="4 7" id="KW-0472">Membrane</keyword>
<feature type="transmembrane region" description="Helical" evidence="7">
    <location>
        <begin position="118"/>
        <end position="145"/>
    </location>
</feature>
<dbReference type="Pfam" id="PF20684">
    <property type="entry name" value="Fung_rhodopsin"/>
    <property type="match status" value="1"/>
</dbReference>
<dbReference type="PANTHER" id="PTHR33048">
    <property type="entry name" value="PTH11-LIKE INTEGRAL MEMBRANE PROTEIN (AFU_ORTHOLOGUE AFUA_5G11245)"/>
    <property type="match status" value="1"/>
</dbReference>
<feature type="compositionally biased region" description="Polar residues" evidence="6">
    <location>
        <begin position="293"/>
        <end position="323"/>
    </location>
</feature>
<evidence type="ECO:0000259" key="8">
    <source>
        <dbReference type="Pfam" id="PF20684"/>
    </source>
</evidence>
<protein>
    <recommendedName>
        <fullName evidence="8">Rhodopsin domain-containing protein</fullName>
    </recommendedName>
</protein>
<keyword evidence="10" id="KW-1185">Reference proteome</keyword>
<evidence type="ECO:0000256" key="5">
    <source>
        <dbReference type="ARBA" id="ARBA00038359"/>
    </source>
</evidence>
<sequence>MLSKIVVSLEVNRVFGPIFLGIAQLTTIARIYIRYRNRRLWWDDAWAFVTMLLTVLIIVAIFLSNNQDASYKRDAGIIQFWLTLIGYAAGVWCARMSLILSTVRLIPTIFSLRRISEWAFVCLLLMCISFLVAKLCFCASNLTWYNLPDPVCPLNDNRNLAITELTASLVTDAILIALPLQLLYRVSLPKRKQRMLLLMFTANMATSVMVILHVILLLASSWSLVSIIIKAEVGTALIVANLAILMPYIYRMVNPEGDFDSKPNTYYRSLQADGGVVMRRVSDLAPESELHRNNQNAGNGVSSTGAESKTHSEQQSFGSSSLG</sequence>
<feature type="transmembrane region" description="Helical" evidence="7">
    <location>
        <begin position="45"/>
        <end position="64"/>
    </location>
</feature>
<feature type="region of interest" description="Disordered" evidence="6">
    <location>
        <begin position="286"/>
        <end position="323"/>
    </location>
</feature>
<reference evidence="9 10" key="1">
    <citation type="journal article" date="2020" name="ISME J.">
        <title>Uncovering the hidden diversity of litter-decomposition mechanisms in mushroom-forming fungi.</title>
        <authorList>
            <person name="Floudas D."/>
            <person name="Bentzer J."/>
            <person name="Ahren D."/>
            <person name="Johansson T."/>
            <person name="Persson P."/>
            <person name="Tunlid A."/>
        </authorList>
    </citation>
    <scope>NUCLEOTIDE SEQUENCE [LARGE SCALE GENOMIC DNA]</scope>
    <source>
        <strain evidence="9 10">CBS 406.79</strain>
    </source>
</reference>
<evidence type="ECO:0000313" key="10">
    <source>
        <dbReference type="Proteomes" id="UP000518752"/>
    </source>
</evidence>
<proteinExistence type="inferred from homology"/>
<name>A0A8H5I012_9AGAR</name>
<evidence type="ECO:0000256" key="6">
    <source>
        <dbReference type="SAM" id="MobiDB-lite"/>
    </source>
</evidence>
<comment type="caution">
    <text evidence="9">The sequence shown here is derived from an EMBL/GenBank/DDBJ whole genome shotgun (WGS) entry which is preliminary data.</text>
</comment>
<keyword evidence="2 7" id="KW-0812">Transmembrane</keyword>
<feature type="transmembrane region" description="Helical" evidence="7">
    <location>
        <begin position="84"/>
        <end position="106"/>
    </location>
</feature>
<dbReference type="AlphaFoldDB" id="A0A8H5I012"/>
<dbReference type="InterPro" id="IPR049326">
    <property type="entry name" value="Rhodopsin_dom_fungi"/>
</dbReference>
<dbReference type="EMBL" id="JAACJN010000004">
    <property type="protein sequence ID" value="KAF5392643.1"/>
    <property type="molecule type" value="Genomic_DNA"/>
</dbReference>
<organism evidence="9 10">
    <name type="scientific">Collybiopsis confluens</name>
    <dbReference type="NCBI Taxonomy" id="2823264"/>
    <lineage>
        <taxon>Eukaryota</taxon>
        <taxon>Fungi</taxon>
        <taxon>Dikarya</taxon>
        <taxon>Basidiomycota</taxon>
        <taxon>Agaricomycotina</taxon>
        <taxon>Agaricomycetes</taxon>
        <taxon>Agaricomycetidae</taxon>
        <taxon>Agaricales</taxon>
        <taxon>Marasmiineae</taxon>
        <taxon>Omphalotaceae</taxon>
        <taxon>Collybiopsis</taxon>
    </lineage>
</organism>
<comment type="similarity">
    <text evidence="5">Belongs to the SAT4 family.</text>
</comment>
<feature type="transmembrane region" description="Helical" evidence="7">
    <location>
        <begin position="196"/>
        <end position="218"/>
    </location>
</feature>
<evidence type="ECO:0000313" key="9">
    <source>
        <dbReference type="EMBL" id="KAF5392643.1"/>
    </source>
</evidence>